<evidence type="ECO:0000313" key="11">
    <source>
        <dbReference type="Proteomes" id="UP001497472"/>
    </source>
</evidence>
<organism evidence="10 11">
    <name type="scientific">Leptosia nina</name>
    <dbReference type="NCBI Taxonomy" id="320188"/>
    <lineage>
        <taxon>Eukaryota</taxon>
        <taxon>Metazoa</taxon>
        <taxon>Ecdysozoa</taxon>
        <taxon>Arthropoda</taxon>
        <taxon>Hexapoda</taxon>
        <taxon>Insecta</taxon>
        <taxon>Pterygota</taxon>
        <taxon>Neoptera</taxon>
        <taxon>Endopterygota</taxon>
        <taxon>Lepidoptera</taxon>
        <taxon>Glossata</taxon>
        <taxon>Ditrysia</taxon>
        <taxon>Papilionoidea</taxon>
        <taxon>Pieridae</taxon>
        <taxon>Pierinae</taxon>
        <taxon>Leptosia</taxon>
    </lineage>
</organism>
<dbReference type="PANTHER" id="PTHR11005">
    <property type="entry name" value="LYSOSOMAL ACID LIPASE-RELATED"/>
    <property type="match status" value="1"/>
</dbReference>
<dbReference type="FunFam" id="3.40.50.1820:FF:000057">
    <property type="entry name" value="Lipase"/>
    <property type="match status" value="1"/>
</dbReference>
<evidence type="ECO:0000259" key="9">
    <source>
        <dbReference type="Pfam" id="PF00561"/>
    </source>
</evidence>
<evidence type="ECO:0000256" key="2">
    <source>
        <dbReference type="ARBA" id="ARBA00022729"/>
    </source>
</evidence>
<gene>
    <name evidence="10" type="ORF">LNINA_LOCUS13454</name>
</gene>
<keyword evidence="5" id="KW-0443">Lipid metabolism</keyword>
<keyword evidence="2" id="KW-0732">Signal</keyword>
<evidence type="ECO:0000256" key="4">
    <source>
        <dbReference type="ARBA" id="ARBA00022963"/>
    </source>
</evidence>
<dbReference type="Gene3D" id="3.40.50.1820">
    <property type="entry name" value="alpha/beta hydrolase"/>
    <property type="match status" value="1"/>
</dbReference>
<protein>
    <recommendedName>
        <fullName evidence="7">Lipase</fullName>
    </recommendedName>
</protein>
<comment type="similarity">
    <text evidence="1 7">Belongs to the AB hydrolase superfamily. Lipase family.</text>
</comment>
<evidence type="ECO:0000256" key="1">
    <source>
        <dbReference type="ARBA" id="ARBA00010701"/>
    </source>
</evidence>
<name>A0AAV1JYF6_9NEOP</name>
<evidence type="ECO:0000313" key="10">
    <source>
        <dbReference type="EMBL" id="CAK1554547.1"/>
    </source>
</evidence>
<dbReference type="SUPFAM" id="SSF53474">
    <property type="entry name" value="alpha/beta-Hydrolases"/>
    <property type="match status" value="1"/>
</dbReference>
<dbReference type="AlphaFoldDB" id="A0AAV1JYF6"/>
<keyword evidence="4 7" id="KW-0442">Lipid degradation</keyword>
<dbReference type="InterPro" id="IPR029058">
    <property type="entry name" value="AB_hydrolase_fold"/>
</dbReference>
<dbReference type="InterPro" id="IPR025483">
    <property type="entry name" value="Lipase_euk"/>
</dbReference>
<feature type="active site" description="Charge relay system" evidence="8">
    <location>
        <position position="332"/>
    </location>
</feature>
<keyword evidence="3 7" id="KW-0378">Hydrolase</keyword>
<reference evidence="10 11" key="1">
    <citation type="submission" date="2023-11" db="EMBL/GenBank/DDBJ databases">
        <authorList>
            <person name="Okamura Y."/>
        </authorList>
    </citation>
    <scope>NUCLEOTIDE SEQUENCE [LARGE SCALE GENOMIC DNA]</scope>
</reference>
<dbReference type="Pfam" id="PF00561">
    <property type="entry name" value="Abhydrolase_1"/>
    <property type="match status" value="1"/>
</dbReference>
<dbReference type="GO" id="GO:0016788">
    <property type="term" value="F:hydrolase activity, acting on ester bonds"/>
    <property type="evidence" value="ECO:0007669"/>
    <property type="project" value="InterPro"/>
</dbReference>
<keyword evidence="11" id="KW-1185">Reference proteome</keyword>
<evidence type="ECO:0000256" key="5">
    <source>
        <dbReference type="ARBA" id="ARBA00023098"/>
    </source>
</evidence>
<feature type="active site" description="Nucleophile" evidence="8">
    <location>
        <position position="159"/>
    </location>
</feature>
<dbReference type="EMBL" id="CAVLEF010000278">
    <property type="protein sequence ID" value="CAK1554547.1"/>
    <property type="molecule type" value="Genomic_DNA"/>
</dbReference>
<evidence type="ECO:0000256" key="7">
    <source>
        <dbReference type="PIRNR" id="PIRNR000862"/>
    </source>
</evidence>
<evidence type="ECO:0000256" key="3">
    <source>
        <dbReference type="ARBA" id="ARBA00022801"/>
    </source>
</evidence>
<evidence type="ECO:0000256" key="8">
    <source>
        <dbReference type="PIRSR" id="PIRSR000862-1"/>
    </source>
</evidence>
<dbReference type="PIRSF" id="PIRSF000862">
    <property type="entry name" value="Steryl_ester_lip"/>
    <property type="match status" value="1"/>
</dbReference>
<dbReference type="InterPro" id="IPR000073">
    <property type="entry name" value="AB_hydrolase_1"/>
</dbReference>
<feature type="domain" description="AB hydrolase-1" evidence="9">
    <location>
        <begin position="65"/>
        <end position="365"/>
    </location>
</feature>
<keyword evidence="6" id="KW-0325">Glycoprotein</keyword>
<accession>A0AAV1JYF6</accession>
<dbReference type="GO" id="GO:0016042">
    <property type="term" value="P:lipid catabolic process"/>
    <property type="evidence" value="ECO:0007669"/>
    <property type="project" value="UniProtKB-KW"/>
</dbReference>
<evidence type="ECO:0000256" key="6">
    <source>
        <dbReference type="ARBA" id="ARBA00023180"/>
    </source>
</evidence>
<feature type="active site" description="Charge relay system" evidence="8">
    <location>
        <position position="363"/>
    </location>
</feature>
<sequence>MYTTLVSYTILAVTVSSGTLNLDQGYRNTTEFAAEHGITAKEYKVVTKDGYILGIFNLPGTRGLPILLMHGLTDSSDTWLIRGNISLGITLANLGYDVWLGNLRGNKYSREHTRLDPERDAAVYWDFSFHENGYYDLPATIDLVLEKTGASQINAIGHSQGTTIFFVLASLRPEYNEKVNLLVAMAPVAFLQYVTPPLSTIIKVSPELINFGKRLKQYEIFGESITGKAYREVCLKPTIGYLLCAYGYIFPVAGYDVKEYGYKFHYMLTRQFPMSTSLKNLEHFAQVSRRRSFSAFDYGRIGNLKVYGTPSPLNYDLKKTTMPVAILCGESDKLATFKDVLLLKDALPNIVQFSVVDHNHMNHVDFTWGKTMDKYLYPYIFGILDRFGN</sequence>
<dbReference type="Proteomes" id="UP001497472">
    <property type="component" value="Unassembled WGS sequence"/>
</dbReference>
<comment type="caution">
    <text evidence="10">The sequence shown here is derived from an EMBL/GenBank/DDBJ whole genome shotgun (WGS) entry which is preliminary data.</text>
</comment>
<proteinExistence type="inferred from homology"/>